<reference evidence="1 2" key="1">
    <citation type="submission" date="2023-07" db="EMBL/GenBank/DDBJ databases">
        <title>Novel species of Thermanaerothrix with wide hydrolytic capabilities.</title>
        <authorList>
            <person name="Zayulina K.S."/>
            <person name="Podosokorskaya O.A."/>
            <person name="Elcheninov A.G."/>
        </authorList>
    </citation>
    <scope>NUCLEOTIDE SEQUENCE [LARGE SCALE GENOMIC DNA]</scope>
    <source>
        <strain evidence="1 2">4228-RoL</strain>
        <plasmid evidence="1">p4228-RoL</plasmid>
    </source>
</reference>
<name>A0ABU3NRS3_9CHLR</name>
<comment type="caution">
    <text evidence="1">The sequence shown here is derived from an EMBL/GenBank/DDBJ whole genome shotgun (WGS) entry which is preliminary data.</text>
</comment>
<sequence>MNTRVSFQQEIRSYLLQKQIPNIDRTDGFDKLDFEITISGVRFYLEAKEKRQRYRLSNWKWEGEEENLVIIDELSVRKCLGVAPYSGILVRDCTKERYIFYSILRLLLIPKKRVNRVIHRAVQALKGKWLVDVRNGIVCTSLDESFEKIVRYIEVLPQALQALECLGNFLGESIGRGGIVRQPEHWEKDVKETW</sequence>
<keyword evidence="1" id="KW-0614">Plasmid</keyword>
<evidence type="ECO:0000313" key="1">
    <source>
        <dbReference type="EMBL" id="MDT8899520.1"/>
    </source>
</evidence>
<gene>
    <name evidence="1" type="ORF">QYE77_14745</name>
</gene>
<keyword evidence="2" id="KW-1185">Reference proteome</keyword>
<geneLocation type="plasmid" evidence="1">
    <name>p4228-RoL</name>
</geneLocation>
<protein>
    <submittedName>
        <fullName evidence="1">Uncharacterized protein</fullName>
    </submittedName>
</protein>
<accession>A0ABU3NRS3</accession>
<evidence type="ECO:0000313" key="2">
    <source>
        <dbReference type="Proteomes" id="UP001254165"/>
    </source>
</evidence>
<dbReference type="EMBL" id="JAUHMF010000010">
    <property type="protein sequence ID" value="MDT8899520.1"/>
    <property type="molecule type" value="Genomic_DNA"/>
</dbReference>
<dbReference type="RefSeq" id="WP_315626304.1">
    <property type="nucleotide sequence ID" value="NZ_JAUHMF010000010.1"/>
</dbReference>
<organism evidence="1 2">
    <name type="scientific">Thermanaerothrix solaris</name>
    <dbReference type="NCBI Taxonomy" id="3058434"/>
    <lineage>
        <taxon>Bacteria</taxon>
        <taxon>Bacillati</taxon>
        <taxon>Chloroflexota</taxon>
        <taxon>Anaerolineae</taxon>
        <taxon>Anaerolineales</taxon>
        <taxon>Anaerolineaceae</taxon>
        <taxon>Thermanaerothrix</taxon>
    </lineage>
</organism>
<dbReference type="Proteomes" id="UP001254165">
    <property type="component" value="Unassembled WGS sequence"/>
</dbReference>
<proteinExistence type="predicted"/>